<dbReference type="EMBL" id="QZBD01000024">
    <property type="protein sequence ID" value="THY35332.1"/>
    <property type="molecule type" value="Genomic_DNA"/>
</dbReference>
<dbReference type="InterPro" id="IPR013105">
    <property type="entry name" value="TPR_2"/>
</dbReference>
<evidence type="ECO:0000256" key="3">
    <source>
        <dbReference type="PROSITE-ProRule" id="PRU00339"/>
    </source>
</evidence>
<dbReference type="CDD" id="cd20071">
    <property type="entry name" value="SET_SMYD"/>
    <property type="match status" value="1"/>
</dbReference>
<protein>
    <recommendedName>
        <fullName evidence="4">SET domain-containing protein</fullName>
    </recommendedName>
</protein>
<evidence type="ECO:0000259" key="4">
    <source>
        <dbReference type="PROSITE" id="PS50280"/>
    </source>
</evidence>
<evidence type="ECO:0000256" key="2">
    <source>
        <dbReference type="ARBA" id="ARBA00022803"/>
    </source>
</evidence>
<evidence type="ECO:0000313" key="5">
    <source>
        <dbReference type="EMBL" id="THY35332.1"/>
    </source>
</evidence>
<accession>A0A4S9M0D2</accession>
<keyword evidence="2 3" id="KW-0802">TPR repeat</keyword>
<dbReference type="Pfam" id="PF07719">
    <property type="entry name" value="TPR_2"/>
    <property type="match status" value="1"/>
</dbReference>
<dbReference type="Pfam" id="PF00856">
    <property type="entry name" value="SET"/>
    <property type="match status" value="1"/>
</dbReference>
<evidence type="ECO:0000256" key="1">
    <source>
        <dbReference type="ARBA" id="ARBA00022737"/>
    </source>
</evidence>
<dbReference type="SMART" id="SM00028">
    <property type="entry name" value="TPR"/>
    <property type="match status" value="3"/>
</dbReference>
<sequence length="723" mass="80859">MKRLSLRLSRMEAGQARIQIYTRQLLQWEFTNPYWHVSLPLSGKTLGLDIKMQYAFGGRRTLPPLPGVRPPFSLLGRAYPPCLHPFSDLSKISLADLKLDTHHHGHYLLLRTFCRPLGAGSPLLAAIEDESGGVDRLACFNVKVTSKAVDVLPEGSVVGVKEPYYCLGPDEKWLVRVDHASDLFVLEEEHELYPEQWKAASPKTAMVWKLEGNAALAKEKYLEAHRCYTRALAATEADAVDLKRDIYRNRSQASFRLGRYDATIADAFWSLTNEQDEASKIKDAKAHFRRGLANYHLGHFSNALRSLSQALELAPSDKLAKLEHGRIEQRLKEQNEGVYNFAEIIEEVTKNGFVADRASFTSKTEVRESAEYGRGLFATQAISMGDLILCEKAFVVAHEVISGTKNSSPALWRNCIEKVTDNPSLGRDLFNLYAGEPLPSTPTSIPIIDGKPVVDMMKISEILKHNIFSYTVGREARPYGTSAMTKTHEPKSLALFLRASLANHNCLFNTKRSFIGDLIIFRATKDIPKDAGITIAYLDPGGADNDLLQDTLFKNLGFRCGCLSCQTEAKCTTDRKTLIQTVRTFLSSKRVGPMFVRQAEALAVELEEAYAMHLSLGLPCVSVSPIWQWLCQEYFLLGDRYHVERCAMNVLKVHGYKVETEGSKVSLDAIYGFPSMAVVGALSFLSKMYERDGNVALSQEFEALAKTVYKIENGTPIGYDLRY</sequence>
<dbReference type="AlphaFoldDB" id="A0A4S9M0D2"/>
<dbReference type="InterPro" id="IPR046341">
    <property type="entry name" value="SET_dom_sf"/>
</dbReference>
<comment type="caution">
    <text evidence="5">The sequence shown here is derived from an EMBL/GenBank/DDBJ whole genome shotgun (WGS) entry which is preliminary data.</text>
</comment>
<proteinExistence type="predicted"/>
<dbReference type="Gene3D" id="1.25.40.10">
    <property type="entry name" value="Tetratricopeptide repeat domain"/>
    <property type="match status" value="1"/>
</dbReference>
<feature type="repeat" description="TPR" evidence="3">
    <location>
        <begin position="284"/>
        <end position="317"/>
    </location>
</feature>
<dbReference type="PANTHER" id="PTHR47643:SF2">
    <property type="entry name" value="TPR DOMAIN PROTEIN (AFU_ORTHOLOGUE AFUA_5G12710)"/>
    <property type="match status" value="1"/>
</dbReference>
<reference evidence="5 6" key="1">
    <citation type="submission" date="2018-10" db="EMBL/GenBank/DDBJ databases">
        <title>Fifty Aureobasidium pullulans genomes reveal a recombining polyextremotolerant generalist.</title>
        <authorList>
            <person name="Gostincar C."/>
            <person name="Turk M."/>
            <person name="Zajc J."/>
            <person name="Gunde-Cimerman N."/>
        </authorList>
    </citation>
    <scope>NUCLEOTIDE SEQUENCE [LARGE SCALE GENOMIC DNA]</scope>
    <source>
        <strain evidence="5 6">EXF-6604</strain>
    </source>
</reference>
<dbReference type="Proteomes" id="UP000306584">
    <property type="component" value="Unassembled WGS sequence"/>
</dbReference>
<dbReference type="InterPro" id="IPR001214">
    <property type="entry name" value="SET_dom"/>
</dbReference>
<dbReference type="SUPFAM" id="SSF48452">
    <property type="entry name" value="TPR-like"/>
    <property type="match status" value="1"/>
</dbReference>
<dbReference type="InterPro" id="IPR011990">
    <property type="entry name" value="TPR-like_helical_dom_sf"/>
</dbReference>
<dbReference type="Gene3D" id="2.170.270.10">
    <property type="entry name" value="SET domain"/>
    <property type="match status" value="1"/>
</dbReference>
<dbReference type="InterPro" id="IPR019734">
    <property type="entry name" value="TPR_rpt"/>
</dbReference>
<organism evidence="5 6">
    <name type="scientific">Aureobasidium pullulans</name>
    <name type="common">Black yeast</name>
    <name type="synonym">Pullularia pullulans</name>
    <dbReference type="NCBI Taxonomy" id="5580"/>
    <lineage>
        <taxon>Eukaryota</taxon>
        <taxon>Fungi</taxon>
        <taxon>Dikarya</taxon>
        <taxon>Ascomycota</taxon>
        <taxon>Pezizomycotina</taxon>
        <taxon>Dothideomycetes</taxon>
        <taxon>Dothideomycetidae</taxon>
        <taxon>Dothideales</taxon>
        <taxon>Saccotheciaceae</taxon>
        <taxon>Aureobasidium</taxon>
    </lineage>
</organism>
<keyword evidence="1" id="KW-0677">Repeat</keyword>
<name>A0A4S9M0D2_AURPU</name>
<dbReference type="PROSITE" id="PS50280">
    <property type="entry name" value="SET"/>
    <property type="match status" value="1"/>
</dbReference>
<dbReference type="SMART" id="SM00317">
    <property type="entry name" value="SET"/>
    <property type="match status" value="1"/>
</dbReference>
<dbReference type="PANTHER" id="PTHR47643">
    <property type="entry name" value="TPR DOMAIN PROTEIN (AFU_ORTHOLOGUE AFUA_5G12710)"/>
    <property type="match status" value="1"/>
</dbReference>
<gene>
    <name evidence="5" type="ORF">D6D01_01386</name>
</gene>
<dbReference type="PROSITE" id="PS50293">
    <property type="entry name" value="TPR_REGION"/>
    <property type="match status" value="1"/>
</dbReference>
<evidence type="ECO:0000313" key="6">
    <source>
        <dbReference type="Proteomes" id="UP000306584"/>
    </source>
</evidence>
<dbReference type="PROSITE" id="PS50005">
    <property type="entry name" value="TPR"/>
    <property type="match status" value="1"/>
</dbReference>
<feature type="domain" description="SET" evidence="4">
    <location>
        <begin position="362"/>
        <end position="538"/>
    </location>
</feature>
<dbReference type="SUPFAM" id="SSF82199">
    <property type="entry name" value="SET domain"/>
    <property type="match status" value="1"/>
</dbReference>
<dbReference type="InterPro" id="IPR053209">
    <property type="entry name" value="Gramillin-biosynth_MTr"/>
</dbReference>